<dbReference type="EMBL" id="JBHTMO010000038">
    <property type="protein sequence ID" value="MFD1393988.1"/>
    <property type="molecule type" value="Genomic_DNA"/>
</dbReference>
<dbReference type="PROSITE" id="PS50977">
    <property type="entry name" value="HTH_TETR_2"/>
    <property type="match status" value="1"/>
</dbReference>
<evidence type="ECO:0000259" key="3">
    <source>
        <dbReference type="PROSITE" id="PS50977"/>
    </source>
</evidence>
<proteinExistence type="predicted"/>
<evidence type="ECO:0000256" key="2">
    <source>
        <dbReference type="PROSITE-ProRule" id="PRU00335"/>
    </source>
</evidence>
<dbReference type="RefSeq" id="WP_125585049.1">
    <property type="nucleotide sequence ID" value="NZ_JBHTMO010000038.1"/>
</dbReference>
<dbReference type="InterPro" id="IPR001647">
    <property type="entry name" value="HTH_TetR"/>
</dbReference>
<organism evidence="4 5">
    <name type="scientific">Lacticaseibacillus jixianensis</name>
    <dbReference type="NCBI Taxonomy" id="2486012"/>
    <lineage>
        <taxon>Bacteria</taxon>
        <taxon>Bacillati</taxon>
        <taxon>Bacillota</taxon>
        <taxon>Bacilli</taxon>
        <taxon>Lactobacillales</taxon>
        <taxon>Lactobacillaceae</taxon>
        <taxon>Lacticaseibacillus</taxon>
    </lineage>
</organism>
<sequence>MKMKYDPDQKITRGAKRTLLAFSETMLTLLGEKPFEKISVNEVCQVADYPRATFYNYFDDKYDLLTYCWFRMRKEVHLDSLSQAKSSDSFLEAFAQIYNLFDAHRELLVKVVAHNPLDSQLVFNFTNYFTRVFSSLLAASARPRRLKTPVELVAQHYSMTVLSILEWIFLAGHHVDLQTAESYAQELLAPSTTKALS</sequence>
<reference evidence="5" key="1">
    <citation type="journal article" date="2019" name="Int. J. Syst. Evol. Microbiol.">
        <title>The Global Catalogue of Microorganisms (GCM) 10K type strain sequencing project: providing services to taxonomists for standard genome sequencing and annotation.</title>
        <authorList>
            <consortium name="The Broad Institute Genomics Platform"/>
            <consortium name="The Broad Institute Genome Sequencing Center for Infectious Disease"/>
            <person name="Wu L."/>
            <person name="Ma J."/>
        </authorList>
    </citation>
    <scope>NUCLEOTIDE SEQUENCE [LARGE SCALE GENOMIC DNA]</scope>
    <source>
        <strain evidence="5">CCM 8911</strain>
    </source>
</reference>
<dbReference type="SUPFAM" id="SSF46689">
    <property type="entry name" value="Homeodomain-like"/>
    <property type="match status" value="1"/>
</dbReference>
<accession>A0ABW4BCC9</accession>
<evidence type="ECO:0000256" key="1">
    <source>
        <dbReference type="ARBA" id="ARBA00023125"/>
    </source>
</evidence>
<keyword evidence="1 2" id="KW-0238">DNA-binding</keyword>
<gene>
    <name evidence="4" type="ORF">ACFQ3L_10465</name>
</gene>
<evidence type="ECO:0000313" key="4">
    <source>
        <dbReference type="EMBL" id="MFD1393988.1"/>
    </source>
</evidence>
<evidence type="ECO:0000313" key="5">
    <source>
        <dbReference type="Proteomes" id="UP001597249"/>
    </source>
</evidence>
<feature type="DNA-binding region" description="H-T-H motif" evidence="2">
    <location>
        <begin position="39"/>
        <end position="58"/>
    </location>
</feature>
<dbReference type="Pfam" id="PF00440">
    <property type="entry name" value="TetR_N"/>
    <property type="match status" value="1"/>
</dbReference>
<keyword evidence="5" id="KW-1185">Reference proteome</keyword>
<name>A0ABW4BCC9_9LACO</name>
<protein>
    <submittedName>
        <fullName evidence="4">TetR/AcrR family transcriptional regulator</fullName>
    </submittedName>
</protein>
<dbReference type="PANTHER" id="PTHR43479">
    <property type="entry name" value="ACREF/ENVCD OPERON REPRESSOR-RELATED"/>
    <property type="match status" value="1"/>
</dbReference>
<dbReference type="Gene3D" id="1.10.357.10">
    <property type="entry name" value="Tetracycline Repressor, domain 2"/>
    <property type="match status" value="1"/>
</dbReference>
<dbReference type="Proteomes" id="UP001597249">
    <property type="component" value="Unassembled WGS sequence"/>
</dbReference>
<dbReference type="InterPro" id="IPR009057">
    <property type="entry name" value="Homeodomain-like_sf"/>
</dbReference>
<feature type="domain" description="HTH tetR-type" evidence="3">
    <location>
        <begin position="16"/>
        <end position="76"/>
    </location>
</feature>
<dbReference type="InterPro" id="IPR050624">
    <property type="entry name" value="HTH-type_Tx_Regulator"/>
</dbReference>
<comment type="caution">
    <text evidence="4">The sequence shown here is derived from an EMBL/GenBank/DDBJ whole genome shotgun (WGS) entry which is preliminary data.</text>
</comment>
<dbReference type="PANTHER" id="PTHR43479:SF7">
    <property type="entry name" value="TETR-FAMILY TRANSCRIPTIONAL REGULATOR"/>
    <property type="match status" value="1"/>
</dbReference>